<keyword evidence="1" id="KW-0732">Signal</keyword>
<proteinExistence type="predicted"/>
<feature type="signal peptide" evidence="1">
    <location>
        <begin position="1"/>
        <end position="16"/>
    </location>
</feature>
<evidence type="ECO:0000256" key="1">
    <source>
        <dbReference type="SAM" id="SignalP"/>
    </source>
</evidence>
<feature type="chain" id="PRO_5026817944" evidence="1">
    <location>
        <begin position="17"/>
        <end position="74"/>
    </location>
</feature>
<name>A0A6M2DC57_RHIMP</name>
<organism evidence="2">
    <name type="scientific">Rhipicephalus microplus</name>
    <name type="common">Cattle tick</name>
    <name type="synonym">Boophilus microplus</name>
    <dbReference type="NCBI Taxonomy" id="6941"/>
    <lineage>
        <taxon>Eukaryota</taxon>
        <taxon>Metazoa</taxon>
        <taxon>Ecdysozoa</taxon>
        <taxon>Arthropoda</taxon>
        <taxon>Chelicerata</taxon>
        <taxon>Arachnida</taxon>
        <taxon>Acari</taxon>
        <taxon>Parasitiformes</taxon>
        <taxon>Ixodida</taxon>
        <taxon>Ixodoidea</taxon>
        <taxon>Ixodidae</taxon>
        <taxon>Rhipicephalinae</taxon>
        <taxon>Rhipicephalus</taxon>
        <taxon>Boophilus</taxon>
    </lineage>
</organism>
<dbReference type="AlphaFoldDB" id="A0A6M2DC57"/>
<dbReference type="EMBL" id="GHWJ01010707">
    <property type="protein sequence ID" value="NOV43444.1"/>
    <property type="molecule type" value="Transcribed_RNA"/>
</dbReference>
<sequence>MFLLLELFLFRLHCESLFIMPPLLGLSTAVFCKKKKKNQLDRLSVLQKFSKHANKVASPQHKSTCGSARFTKKK</sequence>
<reference evidence="2" key="1">
    <citation type="submission" date="2019-09" db="EMBL/GenBank/DDBJ databases">
        <title>Organ-specific transcriptomic study of the physiology of the cattle tick, Rhipicephalus microplus.</title>
        <authorList>
            <person name="Tirloni L."/>
            <person name="Braz G."/>
            <person name="Gandara A.C.P."/>
            <person name="Sabadin G.A."/>
            <person name="da Silva R.M."/>
            <person name="Guizzo M.G."/>
            <person name="Machado J.A."/>
            <person name="Costa E.P."/>
            <person name="Gomes H.F."/>
            <person name="Moraes J."/>
            <person name="Mota M.B.S."/>
            <person name="Mesquita R.D."/>
            <person name="Alvarenga P.H."/>
            <person name="Alves F."/>
            <person name="Seixas A."/>
            <person name="da Fonseca R.N."/>
            <person name="Fogaca A."/>
            <person name="Logullo C."/>
            <person name="Tanaka A."/>
            <person name="Daffre S."/>
            <person name="Termignoni C."/>
            <person name="Vaz I.S.Jr."/>
            <person name="Oliveira P.L."/>
            <person name="Ribeiro J.M."/>
        </authorList>
    </citation>
    <scope>NUCLEOTIDE SEQUENCE</scope>
    <source>
        <strain evidence="2">Porto Alegre</strain>
    </source>
</reference>
<protein>
    <submittedName>
        <fullName evidence="2">Putative secreted protein salivary gland overexpressed</fullName>
    </submittedName>
</protein>
<accession>A0A6M2DC57</accession>
<evidence type="ECO:0000313" key="2">
    <source>
        <dbReference type="EMBL" id="NOV43444.1"/>
    </source>
</evidence>